<dbReference type="EMBL" id="CP002273">
    <property type="protein sequence ID" value="ADO36454.1"/>
    <property type="molecule type" value="Genomic_DNA"/>
</dbReference>
<organism evidence="1 2">
    <name type="scientific">Eubacterium callanderi</name>
    <dbReference type="NCBI Taxonomy" id="53442"/>
    <lineage>
        <taxon>Bacteria</taxon>
        <taxon>Bacillati</taxon>
        <taxon>Bacillota</taxon>
        <taxon>Clostridia</taxon>
        <taxon>Eubacteriales</taxon>
        <taxon>Eubacteriaceae</taxon>
        <taxon>Eubacterium</taxon>
    </lineage>
</organism>
<protein>
    <submittedName>
        <fullName evidence="1">Uncharacterized protein</fullName>
    </submittedName>
</protein>
<reference key="1">
    <citation type="submission" date="2010-09" db="EMBL/GenBank/DDBJ databases">
        <authorList>
            <person name="Roh H."/>
            <person name="Ko H.-J."/>
            <person name="Kim D."/>
            <person name="Choi D.G."/>
            <person name="Park S."/>
            <person name="Kim S."/>
            <person name="Kim K.H."/>
            <person name="Chang I.S."/>
            <person name="Choi I.-G."/>
        </authorList>
    </citation>
    <scope>NUCLEOTIDE SEQUENCE</scope>
    <source>
        <strain>KIST612</strain>
    </source>
</reference>
<keyword evidence="2" id="KW-1185">Reference proteome</keyword>
<gene>
    <name evidence="1" type="ordered locus">ELI_1468</name>
</gene>
<proteinExistence type="predicted"/>
<dbReference type="AlphaFoldDB" id="E3GLE0"/>
<reference evidence="1 2" key="2">
    <citation type="journal article" date="2011" name="J. Bacteriol.">
        <title>Complete genome sequence of a carbon monoxide-utilizing acetogen, Eubacterium limosum KIST612.</title>
        <authorList>
            <person name="Roh H."/>
            <person name="Ko H.J."/>
            <person name="Kim D."/>
            <person name="Choi D.G."/>
            <person name="Park S."/>
            <person name="Kim S."/>
            <person name="Chang I.S."/>
            <person name="Choi I.G."/>
        </authorList>
    </citation>
    <scope>NUCLEOTIDE SEQUENCE [LARGE SCALE GENOMIC DNA]</scope>
    <source>
        <strain evidence="1 2">KIST612</strain>
    </source>
</reference>
<evidence type="ECO:0000313" key="2">
    <source>
        <dbReference type="Proteomes" id="UP000006873"/>
    </source>
</evidence>
<evidence type="ECO:0000313" key="1">
    <source>
        <dbReference type="EMBL" id="ADO36454.1"/>
    </source>
</evidence>
<dbReference type="KEGG" id="elm:ELI_1468"/>
<sequence length="31" mass="3647">MKGYALKRHKAVVFLCPFSVFPRNTEGVWHQ</sequence>
<dbReference type="HOGENOM" id="CLU_3396568_0_0_9"/>
<name>E3GLE0_9FIRM</name>
<dbReference type="Proteomes" id="UP000006873">
    <property type="component" value="Chromosome"/>
</dbReference>
<accession>E3GLE0</accession>